<keyword evidence="2" id="KW-1185">Reference proteome</keyword>
<evidence type="ECO:0000313" key="2">
    <source>
        <dbReference type="Proteomes" id="UP000467260"/>
    </source>
</evidence>
<dbReference type="AlphaFoldDB" id="A0A7I7X3W9"/>
<evidence type="ECO:0000313" key="1">
    <source>
        <dbReference type="EMBL" id="BBZ23557.1"/>
    </source>
</evidence>
<proteinExistence type="predicted"/>
<dbReference type="Proteomes" id="UP000467260">
    <property type="component" value="Chromosome"/>
</dbReference>
<dbReference type="KEGG" id="mhib:MHIB_19750"/>
<sequence>MRSWSSPAPGACGPAAVSSTLSIQTSLLDKYTVNVKQEAARADPGLGALDVEGRCGRLCYVLITK</sequence>
<name>A0A7I7X3W9_9MYCO</name>
<reference evidence="1 2" key="1">
    <citation type="journal article" date="2019" name="Emerg. Microbes Infect.">
        <title>Comprehensive subspecies identification of 175 nontuberculous mycobacteria species based on 7547 genomic profiles.</title>
        <authorList>
            <person name="Matsumoto Y."/>
            <person name="Kinjo T."/>
            <person name="Motooka D."/>
            <person name="Nabeya D."/>
            <person name="Jung N."/>
            <person name="Uechi K."/>
            <person name="Horii T."/>
            <person name="Iida T."/>
            <person name="Fujita J."/>
            <person name="Nakamura S."/>
        </authorList>
    </citation>
    <scope>NUCLEOTIDE SEQUENCE [LARGE SCALE GENOMIC DNA]</scope>
    <source>
        <strain evidence="1 2">JCM 13571</strain>
    </source>
</reference>
<gene>
    <name evidence="1" type="ORF">MHIB_19750</name>
</gene>
<protein>
    <submittedName>
        <fullName evidence="1">Uncharacterized protein</fullName>
    </submittedName>
</protein>
<accession>A0A7I7X3W9</accession>
<organism evidence="1 2">
    <name type="scientific">Mycolicibacter hiberniae</name>
    <dbReference type="NCBI Taxonomy" id="29314"/>
    <lineage>
        <taxon>Bacteria</taxon>
        <taxon>Bacillati</taxon>
        <taxon>Actinomycetota</taxon>
        <taxon>Actinomycetes</taxon>
        <taxon>Mycobacteriales</taxon>
        <taxon>Mycobacteriaceae</taxon>
        <taxon>Mycolicibacter</taxon>
    </lineage>
</organism>
<dbReference type="EMBL" id="AP022609">
    <property type="protein sequence ID" value="BBZ23557.1"/>
    <property type="molecule type" value="Genomic_DNA"/>
</dbReference>